<evidence type="ECO:0000313" key="3">
    <source>
        <dbReference type="Proteomes" id="UP000235406"/>
    </source>
</evidence>
<dbReference type="AlphaFoldDB" id="A0A2N7KP49"/>
<protein>
    <submittedName>
        <fullName evidence="2">Uncharacterized protein</fullName>
    </submittedName>
</protein>
<comment type="caution">
    <text evidence="2">The sequence shown here is derived from an EMBL/GenBank/DDBJ whole genome shotgun (WGS) entry which is preliminary data.</text>
</comment>
<evidence type="ECO:0000313" key="2">
    <source>
        <dbReference type="EMBL" id="PMM78466.1"/>
    </source>
</evidence>
<dbReference type="EMBL" id="MCZK01000002">
    <property type="protein sequence ID" value="PMM78466.1"/>
    <property type="molecule type" value="Genomic_DNA"/>
</dbReference>
<sequence length="99" mass="10793">MPLDTPSYSTLIERLAQEAHQGCGLSYALYSQRFQSSIDALLERLPSDEKNNVIALAQKHGYEHEPQNSPHTSALSNTDDTQYCPHGIDIDCCPAGCGG</sequence>
<evidence type="ECO:0000256" key="1">
    <source>
        <dbReference type="SAM" id="MobiDB-lite"/>
    </source>
</evidence>
<accession>A0A2N7KP49</accession>
<organism evidence="2 3">
    <name type="scientific">Vibrio lentus</name>
    <dbReference type="NCBI Taxonomy" id="136468"/>
    <lineage>
        <taxon>Bacteria</taxon>
        <taxon>Pseudomonadati</taxon>
        <taxon>Pseudomonadota</taxon>
        <taxon>Gammaproteobacteria</taxon>
        <taxon>Vibrionales</taxon>
        <taxon>Vibrionaceae</taxon>
        <taxon>Vibrio</taxon>
    </lineage>
</organism>
<reference evidence="3" key="1">
    <citation type="submission" date="2016-07" db="EMBL/GenBank/DDBJ databases">
        <title>Nontailed viruses are major unrecognized killers of bacteria in the ocean.</title>
        <authorList>
            <person name="Kauffman K."/>
            <person name="Hussain F."/>
            <person name="Yang J."/>
            <person name="Arevalo P."/>
            <person name="Brown J."/>
            <person name="Cutler M."/>
            <person name="Kelly L."/>
            <person name="Polz M.F."/>
        </authorList>
    </citation>
    <scope>NUCLEOTIDE SEQUENCE [LARGE SCALE GENOMIC DNA]</scope>
    <source>
        <strain evidence="3">10N.261.46.F8</strain>
    </source>
</reference>
<feature type="region of interest" description="Disordered" evidence="1">
    <location>
        <begin position="61"/>
        <end position="80"/>
    </location>
</feature>
<gene>
    <name evidence="2" type="ORF">BCT49_00210</name>
</gene>
<proteinExistence type="predicted"/>
<feature type="compositionally biased region" description="Polar residues" evidence="1">
    <location>
        <begin position="67"/>
        <end position="80"/>
    </location>
</feature>
<dbReference type="RefSeq" id="WP_102433681.1">
    <property type="nucleotide sequence ID" value="NZ_CAWNVI010000002.1"/>
</dbReference>
<name>A0A2N7KP49_9VIBR</name>
<dbReference type="Proteomes" id="UP000235406">
    <property type="component" value="Unassembled WGS sequence"/>
</dbReference>
<dbReference type="OrthoDB" id="8969741at2"/>